<dbReference type="Proteomes" id="UP000316270">
    <property type="component" value="Chromosome 5"/>
</dbReference>
<dbReference type="PANTHER" id="PTHR21310:SF51">
    <property type="entry name" value="AMINOGLYCOSIDE PHOSPHOTRANSFERASE DOMAIN-CONTAINING PROTEIN"/>
    <property type="match status" value="1"/>
</dbReference>
<reference evidence="1 2" key="1">
    <citation type="submission" date="2019-07" db="EMBL/GenBank/DDBJ databases">
        <title>Finished genome of Venturia effusa.</title>
        <authorList>
            <person name="Young C.A."/>
            <person name="Cox M.P."/>
            <person name="Ganley A.R.D."/>
            <person name="David W.J."/>
        </authorList>
    </citation>
    <scope>NUCLEOTIDE SEQUENCE [LARGE SCALE GENOMIC DNA]</scope>
    <source>
        <strain evidence="2">albino</strain>
    </source>
</reference>
<proteinExistence type="predicted"/>
<dbReference type="AlphaFoldDB" id="A0A517L519"/>
<accession>A0A517L519</accession>
<dbReference type="SUPFAM" id="SSF56112">
    <property type="entry name" value="Protein kinase-like (PK-like)"/>
    <property type="match status" value="1"/>
</dbReference>
<evidence type="ECO:0000313" key="1">
    <source>
        <dbReference type="EMBL" id="QDS70740.1"/>
    </source>
</evidence>
<dbReference type="InterPro" id="IPR011009">
    <property type="entry name" value="Kinase-like_dom_sf"/>
</dbReference>
<organism evidence="1 2">
    <name type="scientific">Venturia effusa</name>
    <dbReference type="NCBI Taxonomy" id="50376"/>
    <lineage>
        <taxon>Eukaryota</taxon>
        <taxon>Fungi</taxon>
        <taxon>Dikarya</taxon>
        <taxon>Ascomycota</taxon>
        <taxon>Pezizomycotina</taxon>
        <taxon>Dothideomycetes</taxon>
        <taxon>Pleosporomycetidae</taxon>
        <taxon>Venturiales</taxon>
        <taxon>Venturiaceae</taxon>
        <taxon>Venturia</taxon>
    </lineage>
</organism>
<keyword evidence="2" id="KW-1185">Reference proteome</keyword>
<dbReference type="InterPro" id="IPR051678">
    <property type="entry name" value="AGP_Transferase"/>
</dbReference>
<gene>
    <name evidence="1" type="ORF">FKW77_003336</name>
</gene>
<sequence>MLIDLAVKYLGATHGSSCSVLERLEGSYNCAFVMQFSEGAKFVIRVPAAGRPGRWTETDADALRSQVLTMAYIRRHTNLPIPDPLFFSTSLDVEGFGYPFIISQYLPGKQVSEVWGVGIDYDSDLERKRQNILRSLAKIMSRLQNLSFSASGALYFQHNLDDDPQVGPRVMVDESGYPDRLPYYEPTYNDTPSHLRSRLELWWEQTKINVGYELSPFSPEAMEANGKYEILKMAIDSISQPESLDGHHEQIESFVLTPPDFDCQNILVDDDGNVTGLLDWDGVHTVPHFAGFAALPLWLTRDFTDARWEWDGELGSSDWDLARYRRCYAGYMYDAMKGQGDCKFTAKSHLFQLLQFGCERENKMSWIAVRNFLNPILGRTELRAYVTKVGNSAYGWQRGEEEWLRERMGELFWCEAGADHGLYI</sequence>
<protein>
    <submittedName>
        <fullName evidence="1">Uncharacterized protein</fullName>
    </submittedName>
</protein>
<dbReference type="OrthoDB" id="10003767at2759"/>
<evidence type="ECO:0000313" key="2">
    <source>
        <dbReference type="Proteomes" id="UP000316270"/>
    </source>
</evidence>
<name>A0A517L519_9PEZI</name>
<dbReference type="PANTHER" id="PTHR21310">
    <property type="entry name" value="AMINOGLYCOSIDE PHOSPHOTRANSFERASE-RELATED-RELATED"/>
    <property type="match status" value="1"/>
</dbReference>
<dbReference type="EMBL" id="CP042189">
    <property type="protein sequence ID" value="QDS70740.1"/>
    <property type="molecule type" value="Genomic_DNA"/>
</dbReference>